<organism evidence="2 3">
    <name type="scientific">Rothia santali</name>
    <dbReference type="NCBI Taxonomy" id="2949643"/>
    <lineage>
        <taxon>Bacteria</taxon>
        <taxon>Bacillati</taxon>
        <taxon>Actinomycetota</taxon>
        <taxon>Actinomycetes</taxon>
        <taxon>Micrococcales</taxon>
        <taxon>Micrococcaceae</taxon>
        <taxon>Rothia</taxon>
    </lineage>
</organism>
<keyword evidence="3" id="KW-1185">Reference proteome</keyword>
<name>A0A9X2HHJ1_9MICC</name>
<dbReference type="RefSeq" id="WP_254166201.1">
    <property type="nucleotide sequence ID" value="NZ_JANAFB010000014.1"/>
</dbReference>
<comment type="caution">
    <text evidence="2">The sequence shown here is derived from an EMBL/GenBank/DDBJ whole genome shotgun (WGS) entry which is preliminary data.</text>
</comment>
<evidence type="ECO:0000313" key="3">
    <source>
        <dbReference type="Proteomes" id="UP001139502"/>
    </source>
</evidence>
<feature type="region of interest" description="Disordered" evidence="1">
    <location>
        <begin position="28"/>
        <end position="55"/>
    </location>
</feature>
<protein>
    <submittedName>
        <fullName evidence="2">Uncharacterized protein</fullName>
    </submittedName>
</protein>
<gene>
    <name evidence="2" type="ORF">NBM05_07325</name>
</gene>
<sequence length="148" mass="16524">MDSVQRGSPEGVARAAVASLTTWDTVQDASEHDAVDRSGPLFSGWLEGQQNGTQETSSRWAEELVEQGAFTEPKISDYDIASEYKNPALTSPTADTEGREVRPYQFSARWDWIRGDGSPAIQSGERVYTVWVVEESPGRWSVLEYSYR</sequence>
<evidence type="ECO:0000256" key="1">
    <source>
        <dbReference type="SAM" id="MobiDB-lite"/>
    </source>
</evidence>
<dbReference type="EMBL" id="JANAFB010000014">
    <property type="protein sequence ID" value="MCP3425821.1"/>
    <property type="molecule type" value="Genomic_DNA"/>
</dbReference>
<dbReference type="AlphaFoldDB" id="A0A9X2HHJ1"/>
<dbReference type="Proteomes" id="UP001139502">
    <property type="component" value="Unassembled WGS sequence"/>
</dbReference>
<reference evidence="2" key="1">
    <citation type="submission" date="2022-06" db="EMBL/GenBank/DDBJ databases">
        <title>Rothia sp. isolated from sandalwood seedling.</title>
        <authorList>
            <person name="Tuikhar N."/>
            <person name="Kirdat K."/>
            <person name="Thorat V."/>
            <person name="Swetha P."/>
            <person name="Padma S."/>
            <person name="Sundararaj R."/>
            <person name="Yadav A."/>
        </authorList>
    </citation>
    <scope>NUCLEOTIDE SEQUENCE</scope>
    <source>
        <strain evidence="2">AR01</strain>
    </source>
</reference>
<evidence type="ECO:0000313" key="2">
    <source>
        <dbReference type="EMBL" id="MCP3425821.1"/>
    </source>
</evidence>
<proteinExistence type="predicted"/>
<accession>A0A9X2HHJ1</accession>